<evidence type="ECO:0000256" key="4">
    <source>
        <dbReference type="ARBA" id="ARBA00023125"/>
    </source>
</evidence>
<dbReference type="InterPro" id="IPR052360">
    <property type="entry name" value="Transcr_Regulatory_Proteins"/>
</dbReference>
<evidence type="ECO:0000256" key="3">
    <source>
        <dbReference type="ARBA" id="ARBA00023015"/>
    </source>
</evidence>
<reference evidence="9" key="1">
    <citation type="submission" date="2021-03" db="EMBL/GenBank/DDBJ databases">
        <authorList>
            <person name="Tagirdzhanova G."/>
        </authorList>
    </citation>
    <scope>NUCLEOTIDE SEQUENCE</scope>
</reference>
<dbReference type="GO" id="GO:0000981">
    <property type="term" value="F:DNA-binding transcription factor activity, RNA polymerase II-specific"/>
    <property type="evidence" value="ECO:0007669"/>
    <property type="project" value="InterPro"/>
</dbReference>
<evidence type="ECO:0000313" key="9">
    <source>
        <dbReference type="EMBL" id="CAF9927802.1"/>
    </source>
</evidence>
<dbReference type="OrthoDB" id="3525185at2759"/>
<dbReference type="SMART" id="SM00066">
    <property type="entry name" value="GAL4"/>
    <property type="match status" value="1"/>
</dbReference>
<feature type="region of interest" description="Disordered" evidence="7">
    <location>
        <begin position="54"/>
        <end position="89"/>
    </location>
</feature>
<evidence type="ECO:0000256" key="1">
    <source>
        <dbReference type="ARBA" id="ARBA00022723"/>
    </source>
</evidence>
<feature type="compositionally biased region" description="Low complexity" evidence="7">
    <location>
        <begin position="70"/>
        <end position="89"/>
    </location>
</feature>
<dbReference type="SUPFAM" id="SSF57701">
    <property type="entry name" value="Zn2/Cys6 DNA-binding domain"/>
    <property type="match status" value="1"/>
</dbReference>
<dbReference type="CDD" id="cd00067">
    <property type="entry name" value="GAL4"/>
    <property type="match status" value="1"/>
</dbReference>
<dbReference type="GO" id="GO:0008270">
    <property type="term" value="F:zinc ion binding"/>
    <property type="evidence" value="ECO:0007669"/>
    <property type="project" value="InterPro"/>
</dbReference>
<sequence length="552" mass="63681">MRPFIPYRAGKRQPKPRVRSNFGCKNCLAKRVKCDEVKPECGRCVKAKVKCPGPRTPAEKKATRTEPSNSSAKTTSSTTSVVSKQTPPTIVTVEEEETIPELDFNILQSITVGMHSSHVEGYTLDRFILRIVPCMGIFFDAGFFTQWILPAAQKDDQVFNATLAVTAFHDLPMADIWTANMPPRRYERYQKALGWYRKSLKQSMKSPPNKDSIHSVEVGLLTIALYLGIELRQMNWRMQEGLIQAAYSITYSARNTIRKSRSLALLVSMCLFMDFTAMNAVNPASVSQEHFSTMLSLARQLYIDCNATENYILRVELYAIMYDVNIILNRGYGSDFELECRMQSWLAQLSRYEGGLPMDFKSRIGALRCRFLFMQLQIVWETYLYGPHVNRESLESRLSRVIAIHEINESNTRNQDNRNISTRPSWSLEIMIIPSVIWVAWYWRAPSVYVRIRRLLSDYAEQSQPEQMKLVEVVLEFVMELVNTPYDKPTHVELELFGYKPKVVQHYQSYRYIDHLLWKSGISNGGRASIPDRPQIAQEDRFRTIPRTITNV</sequence>
<gene>
    <name evidence="9" type="ORF">GOMPHAMPRED_004490</name>
</gene>
<dbReference type="EMBL" id="CAJPDQ010000028">
    <property type="protein sequence ID" value="CAF9927802.1"/>
    <property type="molecule type" value="Genomic_DNA"/>
</dbReference>
<dbReference type="PANTHER" id="PTHR36206">
    <property type="entry name" value="ASPERCRYPTIN BIOSYNTHESIS CLUSTER-SPECIFIC TRANSCRIPTION REGULATOR ATNN-RELATED"/>
    <property type="match status" value="1"/>
</dbReference>
<keyword evidence="2" id="KW-0862">Zinc</keyword>
<dbReference type="GO" id="GO:0003677">
    <property type="term" value="F:DNA binding"/>
    <property type="evidence" value="ECO:0007669"/>
    <property type="project" value="UniProtKB-KW"/>
</dbReference>
<keyword evidence="10" id="KW-1185">Reference proteome</keyword>
<evidence type="ECO:0000256" key="5">
    <source>
        <dbReference type="ARBA" id="ARBA00023163"/>
    </source>
</evidence>
<dbReference type="PROSITE" id="PS50048">
    <property type="entry name" value="ZN2_CY6_FUNGAL_2"/>
    <property type="match status" value="1"/>
</dbReference>
<dbReference type="Proteomes" id="UP000664169">
    <property type="component" value="Unassembled WGS sequence"/>
</dbReference>
<comment type="caution">
    <text evidence="9">The sequence shown here is derived from an EMBL/GenBank/DDBJ whole genome shotgun (WGS) entry which is preliminary data.</text>
</comment>
<keyword evidence="4" id="KW-0238">DNA-binding</keyword>
<keyword evidence="6" id="KW-0539">Nucleus</keyword>
<accession>A0A8H3IH33</accession>
<organism evidence="9 10">
    <name type="scientific">Gomphillus americanus</name>
    <dbReference type="NCBI Taxonomy" id="1940652"/>
    <lineage>
        <taxon>Eukaryota</taxon>
        <taxon>Fungi</taxon>
        <taxon>Dikarya</taxon>
        <taxon>Ascomycota</taxon>
        <taxon>Pezizomycotina</taxon>
        <taxon>Lecanoromycetes</taxon>
        <taxon>OSLEUM clade</taxon>
        <taxon>Ostropomycetidae</taxon>
        <taxon>Ostropales</taxon>
        <taxon>Graphidaceae</taxon>
        <taxon>Gomphilloideae</taxon>
        <taxon>Gomphillus</taxon>
    </lineage>
</organism>
<proteinExistence type="predicted"/>
<evidence type="ECO:0000256" key="2">
    <source>
        <dbReference type="ARBA" id="ARBA00022833"/>
    </source>
</evidence>
<evidence type="ECO:0000259" key="8">
    <source>
        <dbReference type="PROSITE" id="PS50048"/>
    </source>
</evidence>
<protein>
    <recommendedName>
        <fullName evidence="8">Zn(2)-C6 fungal-type domain-containing protein</fullName>
    </recommendedName>
</protein>
<evidence type="ECO:0000256" key="6">
    <source>
        <dbReference type="ARBA" id="ARBA00023242"/>
    </source>
</evidence>
<dbReference type="Pfam" id="PF11951">
    <property type="entry name" value="Fungal_trans_2"/>
    <property type="match status" value="1"/>
</dbReference>
<dbReference type="InterPro" id="IPR036864">
    <property type="entry name" value="Zn2-C6_fun-type_DNA-bd_sf"/>
</dbReference>
<keyword evidence="3" id="KW-0805">Transcription regulation</keyword>
<dbReference type="PANTHER" id="PTHR36206:SF13">
    <property type="entry name" value="TRANSCRIPTIONAL REGULATORY PROTEIN MOC3"/>
    <property type="match status" value="1"/>
</dbReference>
<name>A0A8H3IH33_9LECA</name>
<evidence type="ECO:0000313" key="10">
    <source>
        <dbReference type="Proteomes" id="UP000664169"/>
    </source>
</evidence>
<dbReference type="AlphaFoldDB" id="A0A8H3IH33"/>
<keyword evidence="5" id="KW-0804">Transcription</keyword>
<evidence type="ECO:0000256" key="7">
    <source>
        <dbReference type="SAM" id="MobiDB-lite"/>
    </source>
</evidence>
<dbReference type="Pfam" id="PF00172">
    <property type="entry name" value="Zn_clus"/>
    <property type="match status" value="1"/>
</dbReference>
<dbReference type="InterPro" id="IPR021858">
    <property type="entry name" value="Fun_TF"/>
</dbReference>
<feature type="domain" description="Zn(2)-C6 fungal-type" evidence="8">
    <location>
        <begin position="23"/>
        <end position="51"/>
    </location>
</feature>
<keyword evidence="1" id="KW-0479">Metal-binding</keyword>
<dbReference type="Gene3D" id="4.10.240.10">
    <property type="entry name" value="Zn(2)-C6 fungal-type DNA-binding domain"/>
    <property type="match status" value="1"/>
</dbReference>
<dbReference type="InterPro" id="IPR001138">
    <property type="entry name" value="Zn2Cys6_DnaBD"/>
</dbReference>